<dbReference type="AlphaFoldDB" id="A0A448WUL8"/>
<feature type="region of interest" description="Disordered" evidence="1">
    <location>
        <begin position="34"/>
        <end position="54"/>
    </location>
</feature>
<sequence>MTNEPDGFNKSPCPNSSNERYHHCRRFEYYTAADTSHSNESADSDPSDGSRKSAIPNLLSSISVRMSTNTEACNFSKSTPLIDAFSHLKLYPNIAFDSKATLSGLNEGEREEAK</sequence>
<keyword evidence="3" id="KW-1185">Reference proteome</keyword>
<organism evidence="2 3">
    <name type="scientific">Protopolystoma xenopodis</name>
    <dbReference type="NCBI Taxonomy" id="117903"/>
    <lineage>
        <taxon>Eukaryota</taxon>
        <taxon>Metazoa</taxon>
        <taxon>Spiralia</taxon>
        <taxon>Lophotrochozoa</taxon>
        <taxon>Platyhelminthes</taxon>
        <taxon>Monogenea</taxon>
        <taxon>Polyopisthocotylea</taxon>
        <taxon>Polystomatidea</taxon>
        <taxon>Polystomatidae</taxon>
        <taxon>Protopolystoma</taxon>
    </lineage>
</organism>
<comment type="caution">
    <text evidence="2">The sequence shown here is derived from an EMBL/GenBank/DDBJ whole genome shotgun (WGS) entry which is preliminary data.</text>
</comment>
<name>A0A448WUL8_9PLAT</name>
<dbReference type="EMBL" id="CAAALY010047430">
    <property type="protein sequence ID" value="VEL20651.1"/>
    <property type="molecule type" value="Genomic_DNA"/>
</dbReference>
<evidence type="ECO:0000313" key="2">
    <source>
        <dbReference type="EMBL" id="VEL20651.1"/>
    </source>
</evidence>
<proteinExistence type="predicted"/>
<accession>A0A448WUL8</accession>
<reference evidence="2" key="1">
    <citation type="submission" date="2018-11" db="EMBL/GenBank/DDBJ databases">
        <authorList>
            <consortium name="Pathogen Informatics"/>
        </authorList>
    </citation>
    <scope>NUCLEOTIDE SEQUENCE</scope>
</reference>
<gene>
    <name evidence="2" type="ORF">PXEA_LOCUS14091</name>
</gene>
<evidence type="ECO:0000256" key="1">
    <source>
        <dbReference type="SAM" id="MobiDB-lite"/>
    </source>
</evidence>
<dbReference type="Proteomes" id="UP000784294">
    <property type="component" value="Unassembled WGS sequence"/>
</dbReference>
<protein>
    <submittedName>
        <fullName evidence="2">Uncharacterized protein</fullName>
    </submittedName>
</protein>
<evidence type="ECO:0000313" key="3">
    <source>
        <dbReference type="Proteomes" id="UP000784294"/>
    </source>
</evidence>